<dbReference type="Pfam" id="PF21143">
    <property type="entry name" value="Aquarius_N_2nd"/>
    <property type="match status" value="1"/>
</dbReference>
<dbReference type="InterPro" id="IPR032174">
    <property type="entry name" value="Aquarius_N"/>
</dbReference>
<comment type="similarity">
    <text evidence="1">Belongs to the CWF11 family.</text>
</comment>
<feature type="region of interest" description="Disordered" evidence="2">
    <location>
        <begin position="1396"/>
        <end position="1425"/>
    </location>
</feature>
<dbReference type="PIRSF" id="PIRSF038901">
    <property type="entry name" value="AQR_cwf11"/>
    <property type="match status" value="1"/>
</dbReference>
<dbReference type="CDD" id="cd18808">
    <property type="entry name" value="SF1_C_Upf1"/>
    <property type="match status" value="1"/>
</dbReference>
<feature type="domain" description="DNA2/NAM7 helicase helicase" evidence="3">
    <location>
        <begin position="794"/>
        <end position="1095"/>
    </location>
</feature>
<dbReference type="InterPro" id="IPR048967">
    <property type="entry name" value="Aquarius_insert"/>
</dbReference>
<dbReference type="GO" id="GO:0004386">
    <property type="term" value="F:helicase activity"/>
    <property type="evidence" value="ECO:0007669"/>
    <property type="project" value="InterPro"/>
</dbReference>
<feature type="domain" description="RNA helicase aquarius beta-barrel" evidence="6">
    <location>
        <begin position="491"/>
        <end position="656"/>
    </location>
</feature>
<sequence length="1441" mass="167281">MSSKTRIPGISAIEKEAITEISKNYWAPYTSSHQPYDTKVIDDIYENELKKTEFLKKKVVLLEFSQYLERFLWPNFHPESSNDAHALSIIVMVNEKFRERVPAWNCFVEKPENFPAFFQRVLELALSTDRIGYLEQTAILVFLVNAVNSIEVDLVRKEVIKLCSLNILSNLFPSQRIALLSSSSKLLKYWNKMEAKFEELPDEQKKSVEFNRSVLWKLIHRFLDVLSFIDDQDTEFDVNAIRYLERFLEFCTDMISLLTTRRFFNQLIISSHLLVKSSQSDFIKTEVGALFCKLITRLKFYVRFEIDDVNGVALDENEMVQKHYNHVVNLQKAAFKFFRDRMSLFYLLSASSIDTPKVLSEQLSELDVEDLVSFAEYLHLIPTKDEREAGEQKEYSKQFLIDIIVFHCERRPNQLQQLNEQPIYPSEKVIWDENLIPYEEYDSENVLALPKLNFQFLTLHDYLLRNFSLFQMESTYEIRHDIENSLYRMRPWQHEHGGNKVVWGGWARFSIPLTELRLVHVARPLIGQRAPDIVTADLTITLPTRRDLRQEWEGLHRHDILFLVTVVPLVKVGTRFDPRKPFKDQIKVAAVRGCEIDGLIDNDGKVIEEMEHREALKGLTGDVRKYRIWLDPNQYFIDQSNDEGDIYYSLNLVIRRDPKTNNFKAVLSTIRQLLNTDFVVPDWLQDLILGYGEPDSAHYSKLASPISTIDFNDTFLSNQHVKEAFPGKTIIGLENAESLKDPGFVLTFKELVPQHDIPEDQRDISIVAKPYERYSNVTRIGGDTRRNKIKFTPAQVEAIKSGVEPGLTVVVGPPGTGKTDVAVQIISNIYHNWTEQRTLIVTHSNQALNQLFEKIIALNVDERHLLRLGHGEESLETDKDFSRYGRVNYVLSHRLELLKEVEKLKDTLGVTAGDVGYSCETAGQFYRFVVCRLWNEFFENIENSSKDNNSSIVADTFPFTKFFQKDESETLFERKDFNADLDVAKSCWKLLTDKFTKLEEFRAFELLRNGKDRTEYLLVKEAKIIAMTCTHAALRRKDLVDIGFRYDNILMEEAAQILEVETFIPLLLQDPRDGRNRLKRWIMIGDHHQLPPIVQNITFQKYSNMEQSLFARFVRIGVPHIQLDAQGRARPEIAALYNWRYKSLHDLEHVKLGLYQFQNPGFRYNYQLIDVPNFNGVGESTPSPFFYQNLGEAEYAAALFIYMRILGYPAEKISILTTYNGQVSLIRDVIQKRCGDNPVIGSPAKISTVDKFQGQQNDYIILSLVRTNHVGHLRDVRRLIVALSRARLGLYILGRVNLFRNCFELTPAFNQLCQRSLKLELLPSELYDTERLAADKLPMEPVVIQDADHIVRFSHEFYVNNLEFISVRYQQELETKRAKERENQADDVEMEAEIVEEEVSEPVVEEVQPPASKQQEPSEPSEGAIVFESVEFERLEKMPTY</sequence>
<organism evidence="8 9">
    <name type="scientific">Panagrolaimus superbus</name>
    <dbReference type="NCBI Taxonomy" id="310955"/>
    <lineage>
        <taxon>Eukaryota</taxon>
        <taxon>Metazoa</taxon>
        <taxon>Ecdysozoa</taxon>
        <taxon>Nematoda</taxon>
        <taxon>Chromadorea</taxon>
        <taxon>Rhabditida</taxon>
        <taxon>Tylenchina</taxon>
        <taxon>Panagrolaimomorpha</taxon>
        <taxon>Panagrolaimoidea</taxon>
        <taxon>Panagrolaimidae</taxon>
        <taxon>Panagrolaimus</taxon>
    </lineage>
</organism>
<evidence type="ECO:0000259" key="3">
    <source>
        <dbReference type="Pfam" id="PF13086"/>
    </source>
</evidence>
<comment type="subcellular location">
    <subcellularLocation>
        <location evidence="1">Nucleus</location>
    </subcellularLocation>
</comment>
<dbReference type="CDD" id="cd17935">
    <property type="entry name" value="EEXXQc_AQR"/>
    <property type="match status" value="1"/>
</dbReference>
<dbReference type="InterPro" id="IPR027417">
    <property type="entry name" value="P-loop_NTPase"/>
</dbReference>
<dbReference type="Proteomes" id="UP000887577">
    <property type="component" value="Unplaced"/>
</dbReference>
<keyword evidence="8" id="KW-1185">Reference proteome</keyword>
<dbReference type="FunFam" id="3.40.50.300:FF:002863">
    <property type="entry name" value="Pre-mRNA-splicing factor cwf11"/>
    <property type="match status" value="1"/>
</dbReference>
<dbReference type="PANTHER" id="PTHR10887:SF5">
    <property type="entry name" value="RNA HELICASE AQUARIUS"/>
    <property type="match status" value="1"/>
</dbReference>
<protein>
    <submittedName>
        <fullName evidence="9">Intron-binding protein aquarius</fullName>
    </submittedName>
</protein>
<evidence type="ECO:0000313" key="8">
    <source>
        <dbReference type="Proteomes" id="UP000887577"/>
    </source>
</evidence>
<evidence type="ECO:0000259" key="5">
    <source>
        <dbReference type="Pfam" id="PF16399"/>
    </source>
</evidence>
<proteinExistence type="inferred from homology"/>
<dbReference type="InterPro" id="IPR041679">
    <property type="entry name" value="DNA2/NAM7-like_C"/>
</dbReference>
<dbReference type="GO" id="GO:0003729">
    <property type="term" value="F:mRNA binding"/>
    <property type="evidence" value="ECO:0007669"/>
    <property type="project" value="TreeGrafter"/>
</dbReference>
<keyword evidence="1" id="KW-0508">mRNA splicing</keyword>
<dbReference type="InterPro" id="IPR045055">
    <property type="entry name" value="DNA2/NAM7-like"/>
</dbReference>
<accession>A0A914YCM7</accession>
<dbReference type="SUPFAM" id="SSF52540">
    <property type="entry name" value="P-loop containing nucleoside triphosphate hydrolases"/>
    <property type="match status" value="1"/>
</dbReference>
<evidence type="ECO:0000259" key="7">
    <source>
        <dbReference type="Pfam" id="PF21144"/>
    </source>
</evidence>
<feature type="domain" description="DNA2/NAM7 helicase-like C-terminal" evidence="4">
    <location>
        <begin position="1105"/>
        <end position="1295"/>
    </location>
</feature>
<evidence type="ECO:0000313" key="9">
    <source>
        <dbReference type="WBParaSite" id="PSU_v2.g15223.t1"/>
    </source>
</evidence>
<evidence type="ECO:0000256" key="2">
    <source>
        <dbReference type="SAM" id="MobiDB-lite"/>
    </source>
</evidence>
<dbReference type="WBParaSite" id="PSU_v2.g15223.t1">
    <property type="protein sequence ID" value="PSU_v2.g15223.t1"/>
    <property type="gene ID" value="PSU_v2.g15223"/>
</dbReference>
<evidence type="ECO:0000256" key="1">
    <source>
        <dbReference type="PIRNR" id="PIRNR038901"/>
    </source>
</evidence>
<dbReference type="GO" id="GO:0000398">
    <property type="term" value="P:mRNA splicing, via spliceosome"/>
    <property type="evidence" value="ECO:0007669"/>
    <property type="project" value="InterPro"/>
</dbReference>
<name>A0A914YCM7_9BILA</name>
<dbReference type="GO" id="GO:0071013">
    <property type="term" value="C:catalytic step 2 spliceosome"/>
    <property type="evidence" value="ECO:0007669"/>
    <property type="project" value="TreeGrafter"/>
</dbReference>
<dbReference type="Gene3D" id="3.40.50.300">
    <property type="entry name" value="P-loop containing nucleotide triphosphate hydrolases"/>
    <property type="match status" value="2"/>
</dbReference>
<dbReference type="InterPro" id="IPR026300">
    <property type="entry name" value="CWF11_fam"/>
</dbReference>
<dbReference type="Pfam" id="PF13087">
    <property type="entry name" value="AAA_12"/>
    <property type="match status" value="1"/>
</dbReference>
<dbReference type="Pfam" id="PF21144">
    <property type="entry name" value="Aquarius_N_3rd"/>
    <property type="match status" value="1"/>
</dbReference>
<keyword evidence="1" id="KW-0507">mRNA processing</keyword>
<reference evidence="9" key="1">
    <citation type="submission" date="2022-11" db="UniProtKB">
        <authorList>
            <consortium name="WormBaseParasite"/>
        </authorList>
    </citation>
    <scope>IDENTIFICATION</scope>
</reference>
<dbReference type="InterPro" id="IPR041677">
    <property type="entry name" value="DNA2/NAM7_AAA_11"/>
</dbReference>
<dbReference type="InterPro" id="IPR047187">
    <property type="entry name" value="SF1_C_Upf1"/>
</dbReference>
<feature type="domain" description="RNA helicase aquarius insertion" evidence="7">
    <location>
        <begin position="706"/>
        <end position="754"/>
    </location>
</feature>
<evidence type="ECO:0000259" key="6">
    <source>
        <dbReference type="Pfam" id="PF21143"/>
    </source>
</evidence>
<dbReference type="InterPro" id="IPR048966">
    <property type="entry name" value="Aquarius_b-barrel"/>
</dbReference>
<dbReference type="Pfam" id="PF13086">
    <property type="entry name" value="AAA_11"/>
    <property type="match status" value="1"/>
</dbReference>
<feature type="domain" description="RNA helicase aquarius N-terminal" evidence="5">
    <location>
        <begin position="18"/>
        <end position="412"/>
    </location>
</feature>
<dbReference type="Pfam" id="PF16399">
    <property type="entry name" value="Aquarius_N_1st"/>
    <property type="match status" value="1"/>
</dbReference>
<keyword evidence="1" id="KW-0539">Nucleus</keyword>
<dbReference type="PANTHER" id="PTHR10887">
    <property type="entry name" value="DNA2/NAM7 HELICASE FAMILY"/>
    <property type="match status" value="1"/>
</dbReference>
<evidence type="ECO:0000259" key="4">
    <source>
        <dbReference type="Pfam" id="PF13087"/>
    </source>
</evidence>